<keyword evidence="13 17" id="KW-0456">Lyase</keyword>
<dbReference type="Gene3D" id="3.30.70.1230">
    <property type="entry name" value="Nucleotide cyclase"/>
    <property type="match status" value="1"/>
</dbReference>
<dbReference type="Pfam" id="PF20967">
    <property type="entry name" value="MASE7"/>
    <property type="match status" value="1"/>
</dbReference>
<accession>A0A0U0W6B0</accession>
<dbReference type="GO" id="GO:0005886">
    <property type="term" value="C:plasma membrane"/>
    <property type="evidence" value="ECO:0007669"/>
    <property type="project" value="TreeGrafter"/>
</dbReference>
<dbReference type="OrthoDB" id="315417at2"/>
<dbReference type="InterPro" id="IPR048432">
    <property type="entry name" value="MASE7"/>
</dbReference>
<dbReference type="GO" id="GO:0035556">
    <property type="term" value="P:intracellular signal transduction"/>
    <property type="evidence" value="ECO:0007669"/>
    <property type="project" value="InterPro"/>
</dbReference>
<dbReference type="PANTHER" id="PTHR11920">
    <property type="entry name" value="GUANYLYL CYCLASE"/>
    <property type="match status" value="1"/>
</dbReference>
<evidence type="ECO:0000256" key="13">
    <source>
        <dbReference type="ARBA" id="ARBA00023239"/>
    </source>
</evidence>
<dbReference type="GO" id="GO:0046872">
    <property type="term" value="F:metal ion binding"/>
    <property type="evidence" value="ECO:0007669"/>
    <property type="project" value="UniProtKB-KW"/>
</dbReference>
<evidence type="ECO:0000256" key="10">
    <source>
        <dbReference type="ARBA" id="ARBA00022989"/>
    </source>
</evidence>
<dbReference type="InterPro" id="IPR029787">
    <property type="entry name" value="Nucleotide_cyclase"/>
</dbReference>
<evidence type="ECO:0000256" key="19">
    <source>
        <dbReference type="SAM" id="Phobius"/>
    </source>
</evidence>
<dbReference type="InterPro" id="IPR018297">
    <property type="entry name" value="A/G_cyclase_CS"/>
</dbReference>
<keyword evidence="8" id="KW-0067">ATP-binding</keyword>
<dbReference type="Pfam" id="PF00211">
    <property type="entry name" value="Guanylate_cyc"/>
    <property type="match status" value="1"/>
</dbReference>
<reference evidence="21 22" key="1">
    <citation type="submission" date="2015-03" db="EMBL/GenBank/DDBJ databases">
        <authorList>
            <person name="Murphy D."/>
        </authorList>
    </citation>
    <scope>NUCLEOTIDE SEQUENCE [LARGE SCALE GENOMIC DNA]</scope>
    <source>
        <strain evidence="21 22">DSM 44277</strain>
    </source>
</reference>
<evidence type="ECO:0000256" key="12">
    <source>
        <dbReference type="ARBA" id="ARBA00023136"/>
    </source>
</evidence>
<name>A0A0U0W6B0_MYCBE</name>
<dbReference type="AlphaFoldDB" id="A0A0U0W6B0"/>
<evidence type="ECO:0000256" key="14">
    <source>
        <dbReference type="ARBA" id="ARBA00032597"/>
    </source>
</evidence>
<keyword evidence="11" id="KW-0115">cAMP biosynthesis</keyword>
<evidence type="ECO:0000313" key="22">
    <source>
        <dbReference type="Proteomes" id="UP000198875"/>
    </source>
</evidence>
<proteinExistence type="inferred from homology"/>
<dbReference type="FunFam" id="3.30.70.1230:FF:000033">
    <property type="entry name" value="Adenylate cyclase"/>
    <property type="match status" value="1"/>
</dbReference>
<organism evidence="21 22">
    <name type="scientific">Mycobacterium bohemicum DSM 44277</name>
    <dbReference type="NCBI Taxonomy" id="1236609"/>
    <lineage>
        <taxon>Bacteria</taxon>
        <taxon>Bacillati</taxon>
        <taxon>Actinomycetota</taxon>
        <taxon>Actinomycetes</taxon>
        <taxon>Mycobacteriales</taxon>
        <taxon>Mycobacteriaceae</taxon>
        <taxon>Mycobacterium</taxon>
    </lineage>
</organism>
<evidence type="ECO:0000256" key="11">
    <source>
        <dbReference type="ARBA" id="ARBA00022998"/>
    </source>
</evidence>
<evidence type="ECO:0000256" key="5">
    <source>
        <dbReference type="ARBA" id="ARBA00022692"/>
    </source>
</evidence>
<comment type="catalytic activity">
    <reaction evidence="1">
        <text>ATP = 3',5'-cyclic AMP + diphosphate</text>
        <dbReference type="Rhea" id="RHEA:15389"/>
        <dbReference type="ChEBI" id="CHEBI:30616"/>
        <dbReference type="ChEBI" id="CHEBI:33019"/>
        <dbReference type="ChEBI" id="CHEBI:58165"/>
        <dbReference type="EC" id="4.6.1.1"/>
    </reaction>
</comment>
<evidence type="ECO:0000256" key="2">
    <source>
        <dbReference type="ARBA" id="ARBA00004370"/>
    </source>
</evidence>
<evidence type="ECO:0000256" key="9">
    <source>
        <dbReference type="ARBA" id="ARBA00022842"/>
    </source>
</evidence>
<feature type="transmembrane region" description="Helical" evidence="19">
    <location>
        <begin position="71"/>
        <end position="92"/>
    </location>
</feature>
<dbReference type="EMBL" id="CSTD01000001">
    <property type="protein sequence ID" value="CPR07888.1"/>
    <property type="molecule type" value="Genomic_DNA"/>
</dbReference>
<protein>
    <recommendedName>
        <fullName evidence="4">Adenylate cyclase</fullName>
        <ecNumber evidence="3">4.6.1.1</ecNumber>
    </recommendedName>
    <alternativeName>
        <fullName evidence="14">ATP pyrophosphate-lyase</fullName>
    </alternativeName>
    <alternativeName>
        <fullName evidence="15">Adenylyl cyclase</fullName>
    </alternativeName>
</protein>
<dbReference type="CDD" id="cd07302">
    <property type="entry name" value="CHD"/>
    <property type="match status" value="1"/>
</dbReference>
<evidence type="ECO:0000259" key="20">
    <source>
        <dbReference type="PROSITE" id="PS50125"/>
    </source>
</evidence>
<keyword evidence="10 19" id="KW-1133">Transmembrane helix</keyword>
<sequence length="446" mass="48441">MAAKKCGAPPKRPDGSQRPDCVAAVRNQTRERNQHYARAAARQERLLNIAAALAVLTLATFVFIQIATDSWSWRVGAINLGAALVFAAIPWLHRFGGLVAPLTFITAAYVSVFVSSWAVGTGAGAEFFFLVGACLVVLLLGIDHMVLASALAGVAAALIITVEYTVPRTTGLQPAWAQQMGFVVTTVSACVMVVVTVWFALRDTARAEAVMESEYERSEALLSNMLPASIAERLKEPDHNVIADKYDEASVLFADIVGFTERASSTAPAELVRFLDHLYGTFDELVDRHGLEKIKVSGDSYMVVSGVPRPRPDHAQALADFALDMTKIVAGLQDPHGEPVQLRVGMATGPVVAGVVGSRRFFYDVWGDAVNVASRMESTDSVGQIQVPEDTYQRLKDEFVLRERGLIEVKGKGIMRTWHLIARRPFPKPIEDSGDVVSEEPHTAPV</sequence>
<comment type="similarity">
    <text evidence="17">Belongs to the adenylyl cyclase class-4/guanylyl cyclase family.</text>
</comment>
<dbReference type="SUPFAM" id="SSF55073">
    <property type="entry name" value="Nucleotide cyclase"/>
    <property type="match status" value="1"/>
</dbReference>
<keyword evidence="12 19" id="KW-0472">Membrane</keyword>
<dbReference type="Proteomes" id="UP000198875">
    <property type="component" value="Unassembled WGS sequence"/>
</dbReference>
<dbReference type="EC" id="4.6.1.1" evidence="3"/>
<dbReference type="GO" id="GO:0004016">
    <property type="term" value="F:adenylate cyclase activity"/>
    <property type="evidence" value="ECO:0007669"/>
    <property type="project" value="UniProtKB-EC"/>
</dbReference>
<dbReference type="InterPro" id="IPR050401">
    <property type="entry name" value="Cyclic_nucleotide_synthase"/>
</dbReference>
<evidence type="ECO:0000256" key="15">
    <source>
        <dbReference type="ARBA" id="ARBA00032637"/>
    </source>
</evidence>
<keyword evidence="6" id="KW-0479">Metal-binding</keyword>
<dbReference type="GO" id="GO:0001653">
    <property type="term" value="F:peptide receptor activity"/>
    <property type="evidence" value="ECO:0007669"/>
    <property type="project" value="TreeGrafter"/>
</dbReference>
<evidence type="ECO:0000256" key="8">
    <source>
        <dbReference type="ARBA" id="ARBA00022840"/>
    </source>
</evidence>
<dbReference type="PANTHER" id="PTHR11920:SF335">
    <property type="entry name" value="GUANYLATE CYCLASE"/>
    <property type="match status" value="1"/>
</dbReference>
<evidence type="ECO:0000313" key="21">
    <source>
        <dbReference type="EMBL" id="CPR07888.1"/>
    </source>
</evidence>
<comment type="subcellular location">
    <subcellularLocation>
        <location evidence="2">Membrane</location>
    </subcellularLocation>
</comment>
<evidence type="ECO:0000256" key="4">
    <source>
        <dbReference type="ARBA" id="ARBA00021420"/>
    </source>
</evidence>
<evidence type="ECO:0000256" key="17">
    <source>
        <dbReference type="RuleBase" id="RU000405"/>
    </source>
</evidence>
<evidence type="ECO:0000256" key="3">
    <source>
        <dbReference type="ARBA" id="ARBA00012201"/>
    </source>
</evidence>
<dbReference type="SMART" id="SM00044">
    <property type="entry name" value="CYCc"/>
    <property type="match status" value="1"/>
</dbReference>
<feature type="transmembrane region" description="Helical" evidence="19">
    <location>
        <begin position="127"/>
        <end position="160"/>
    </location>
</feature>
<feature type="region of interest" description="Disordered" evidence="18">
    <location>
        <begin position="1"/>
        <end position="20"/>
    </location>
</feature>
<dbReference type="RefSeq" id="WP_085178982.1">
    <property type="nucleotide sequence ID" value="NZ_CSTD01000001.1"/>
</dbReference>
<dbReference type="GO" id="GO:0004383">
    <property type="term" value="F:guanylate cyclase activity"/>
    <property type="evidence" value="ECO:0007669"/>
    <property type="project" value="TreeGrafter"/>
</dbReference>
<feature type="transmembrane region" description="Helical" evidence="19">
    <location>
        <begin position="98"/>
        <end position="120"/>
    </location>
</feature>
<feature type="transmembrane region" description="Helical" evidence="19">
    <location>
        <begin position="46"/>
        <end position="64"/>
    </location>
</feature>
<dbReference type="InterPro" id="IPR001054">
    <property type="entry name" value="A/G_cyclase"/>
</dbReference>
<dbReference type="GO" id="GO:0007168">
    <property type="term" value="P:receptor guanylyl cyclase signaling pathway"/>
    <property type="evidence" value="ECO:0007669"/>
    <property type="project" value="TreeGrafter"/>
</dbReference>
<evidence type="ECO:0000256" key="7">
    <source>
        <dbReference type="ARBA" id="ARBA00022741"/>
    </source>
</evidence>
<dbReference type="GO" id="GO:0005524">
    <property type="term" value="F:ATP binding"/>
    <property type="evidence" value="ECO:0007669"/>
    <property type="project" value="UniProtKB-KW"/>
</dbReference>
<evidence type="ECO:0000256" key="16">
    <source>
        <dbReference type="ARBA" id="ARBA00064436"/>
    </source>
</evidence>
<feature type="domain" description="Guanylate cyclase" evidence="20">
    <location>
        <begin position="250"/>
        <end position="377"/>
    </location>
</feature>
<evidence type="ECO:0000256" key="6">
    <source>
        <dbReference type="ARBA" id="ARBA00022723"/>
    </source>
</evidence>
<dbReference type="GO" id="GO:0006171">
    <property type="term" value="P:cAMP biosynthetic process"/>
    <property type="evidence" value="ECO:0007669"/>
    <property type="project" value="UniProtKB-KW"/>
</dbReference>
<feature type="transmembrane region" description="Helical" evidence="19">
    <location>
        <begin position="180"/>
        <end position="201"/>
    </location>
</feature>
<evidence type="ECO:0000256" key="1">
    <source>
        <dbReference type="ARBA" id="ARBA00001593"/>
    </source>
</evidence>
<gene>
    <name evidence="21" type="ORF">BN971_01124</name>
</gene>
<keyword evidence="9" id="KW-0460">Magnesium</keyword>
<comment type="subunit">
    <text evidence="16">Homodimer. Can also exist as monomer.</text>
</comment>
<evidence type="ECO:0000256" key="18">
    <source>
        <dbReference type="SAM" id="MobiDB-lite"/>
    </source>
</evidence>
<dbReference type="PROSITE" id="PS50125">
    <property type="entry name" value="GUANYLATE_CYCLASE_2"/>
    <property type="match status" value="1"/>
</dbReference>
<keyword evidence="7" id="KW-0547">Nucleotide-binding</keyword>
<keyword evidence="5 19" id="KW-0812">Transmembrane</keyword>
<dbReference type="PROSITE" id="PS00452">
    <property type="entry name" value="GUANYLATE_CYCLASE_1"/>
    <property type="match status" value="1"/>
</dbReference>